<evidence type="ECO:0000313" key="2">
    <source>
        <dbReference type="Proteomes" id="UP000034181"/>
    </source>
</evidence>
<accession>A0A0G0K7T7</accession>
<organism evidence="1 2">
    <name type="scientific">Candidatus Woesebacteria bacterium GW2011_GWB1_38_5b</name>
    <dbReference type="NCBI Taxonomy" id="1618569"/>
    <lineage>
        <taxon>Bacteria</taxon>
        <taxon>Candidatus Woeseibacteriota</taxon>
    </lineage>
</organism>
<dbReference type="AlphaFoldDB" id="A0A0G0K7T7"/>
<protein>
    <submittedName>
        <fullName evidence="1">Uncharacterized protein</fullName>
    </submittedName>
</protein>
<feature type="non-terminal residue" evidence="1">
    <location>
        <position position="1"/>
    </location>
</feature>
<dbReference type="EMBL" id="LBUZ01000022">
    <property type="protein sequence ID" value="KKQ74907.1"/>
    <property type="molecule type" value="Genomic_DNA"/>
</dbReference>
<reference evidence="1 2" key="1">
    <citation type="journal article" date="2015" name="Nature">
        <title>rRNA introns, odd ribosomes, and small enigmatic genomes across a large radiation of phyla.</title>
        <authorList>
            <person name="Brown C.T."/>
            <person name="Hug L.A."/>
            <person name="Thomas B.C."/>
            <person name="Sharon I."/>
            <person name="Castelle C.J."/>
            <person name="Singh A."/>
            <person name="Wilkins M.J."/>
            <person name="Williams K.H."/>
            <person name="Banfield J.F."/>
        </authorList>
    </citation>
    <scope>NUCLEOTIDE SEQUENCE [LARGE SCALE GENOMIC DNA]</scope>
</reference>
<comment type="caution">
    <text evidence="1">The sequence shown here is derived from an EMBL/GenBank/DDBJ whole genome shotgun (WGS) entry which is preliminary data.</text>
</comment>
<dbReference type="Proteomes" id="UP000034181">
    <property type="component" value="Unassembled WGS sequence"/>
</dbReference>
<name>A0A0G0K7T7_9BACT</name>
<gene>
    <name evidence="1" type="ORF">US96_C0022G0013</name>
</gene>
<evidence type="ECO:0000313" key="1">
    <source>
        <dbReference type="EMBL" id="KKQ74907.1"/>
    </source>
</evidence>
<proteinExistence type="predicted"/>
<sequence>CQRYDFNAQDDPILNEVEATQSASIMSNNLQ</sequence>